<proteinExistence type="predicted"/>
<organism evidence="2 3">
    <name type="scientific">Dentiradicibacter hellwigii</name>
    <dbReference type="NCBI Taxonomy" id="3149053"/>
    <lineage>
        <taxon>Bacteria</taxon>
        <taxon>Pseudomonadati</taxon>
        <taxon>Pseudomonadota</taxon>
        <taxon>Betaproteobacteria</taxon>
        <taxon>Rhodocyclales</taxon>
        <taxon>Rhodocyclaceae</taxon>
        <taxon>Dentiradicibacter</taxon>
    </lineage>
</organism>
<sequence>MTVHLFNETPYPAFGFETELYDDREYFCLAVKASFDLTPRGTLRLREEHDPIELGDRYAGEPGASSLLAATDLIPRRLNTDVVIIGQAKAPKGAAAEHWLAGMKVGNIHKIIQLTGPRTWHHRMIGGWKLSPPQRTTSVPLLYELAYGGERPTRDDEKRDVWAPNPIGRGYVGRHRWETDREWPAPQLLGPRDILPDTPGKGHTYGFGPIPGDWAPRVERIGTTDETWRQTVAPHLPADFDLRFFNCAPDDQQAQGFLRGDEKIALSGLLQEEIYTFRLPDWEATALMVDHDNIIVSLDMDLSGVNIDLDRRVATLVWRLTTPADHWKQASLSLMAR</sequence>
<comment type="caution">
    <text evidence="2">The sequence shown here is derived from an EMBL/GenBank/DDBJ whole genome shotgun (WGS) entry which is preliminary data.</text>
</comment>
<name>A0ABV4UE94_9RHOO</name>
<keyword evidence="3" id="KW-1185">Reference proteome</keyword>
<accession>A0ABV4UE94</accession>
<protein>
    <submittedName>
        <fullName evidence="2">DUF2169 domain-containing protein</fullName>
    </submittedName>
</protein>
<reference evidence="3" key="1">
    <citation type="submission" date="2024-06" db="EMBL/GenBank/DDBJ databases">
        <title>Radixoralia hellwigii gen. nov., sp nov., isolated from a root canal in the human oral cavity.</title>
        <authorList>
            <person name="Bartsch S."/>
            <person name="Wittmer A."/>
            <person name="Schulz A.-K."/>
            <person name="Neumann-Schaal M."/>
            <person name="Wolf J."/>
            <person name="Gronow S."/>
            <person name="Tennert C."/>
            <person name="Haecker G."/>
            <person name="Cieplik F."/>
            <person name="Al-Ahmad A."/>
        </authorList>
    </citation>
    <scope>NUCLEOTIDE SEQUENCE [LARGE SCALE GENOMIC DNA]</scope>
    <source>
        <strain evidence="3">Wk13</strain>
    </source>
</reference>
<dbReference type="RefSeq" id="WP_418891068.1">
    <property type="nucleotide sequence ID" value="NZ_JBEUWX010000002.1"/>
</dbReference>
<evidence type="ECO:0000259" key="1">
    <source>
        <dbReference type="Pfam" id="PF09937"/>
    </source>
</evidence>
<evidence type="ECO:0000313" key="2">
    <source>
        <dbReference type="EMBL" id="MFA9949976.1"/>
    </source>
</evidence>
<dbReference type="Proteomes" id="UP001574673">
    <property type="component" value="Unassembled WGS sequence"/>
</dbReference>
<dbReference type="Pfam" id="PF09937">
    <property type="entry name" value="DUF2169"/>
    <property type="match status" value="1"/>
</dbReference>
<dbReference type="InterPro" id="IPR018683">
    <property type="entry name" value="DUF2169"/>
</dbReference>
<dbReference type="EMBL" id="JBEUWX010000002">
    <property type="protein sequence ID" value="MFA9949976.1"/>
    <property type="molecule type" value="Genomic_DNA"/>
</dbReference>
<evidence type="ECO:0000313" key="3">
    <source>
        <dbReference type="Proteomes" id="UP001574673"/>
    </source>
</evidence>
<feature type="domain" description="DUF2169" evidence="1">
    <location>
        <begin position="23"/>
        <end position="319"/>
    </location>
</feature>
<gene>
    <name evidence="2" type="ORF">ABCS64_06540</name>
</gene>